<dbReference type="Proteomes" id="UP000236023">
    <property type="component" value="Unassembled WGS sequence"/>
</dbReference>
<proteinExistence type="predicted"/>
<sequence>MPAMWPLDLQHGLLDWYRAWRLRRLYRQLLQLDDRQLAARDLSRARLSARAERPLRVVAAQQRQARLQRCADARR</sequence>
<name>A0A2N8SYD3_STUST</name>
<protein>
    <recommendedName>
        <fullName evidence="3">DUF1127 domain-containing protein</fullName>
    </recommendedName>
</protein>
<evidence type="ECO:0000313" key="2">
    <source>
        <dbReference type="Proteomes" id="UP000236023"/>
    </source>
</evidence>
<comment type="caution">
    <text evidence="1">The sequence shown here is derived from an EMBL/GenBank/DDBJ whole genome shotgun (WGS) entry which is preliminary data.</text>
</comment>
<evidence type="ECO:0000313" key="1">
    <source>
        <dbReference type="EMBL" id="PNG07494.1"/>
    </source>
</evidence>
<accession>A0A2N8SYD3</accession>
<organism evidence="1 2">
    <name type="scientific">Stutzerimonas stutzeri</name>
    <name type="common">Pseudomonas stutzeri</name>
    <dbReference type="NCBI Taxonomy" id="316"/>
    <lineage>
        <taxon>Bacteria</taxon>
        <taxon>Pseudomonadati</taxon>
        <taxon>Pseudomonadota</taxon>
        <taxon>Gammaproteobacteria</taxon>
        <taxon>Pseudomonadales</taxon>
        <taxon>Pseudomonadaceae</taxon>
        <taxon>Stutzerimonas</taxon>
    </lineage>
</organism>
<evidence type="ECO:0008006" key="3">
    <source>
        <dbReference type="Google" id="ProtNLM"/>
    </source>
</evidence>
<gene>
    <name evidence="1" type="ORF">CXK94_16330</name>
</gene>
<reference evidence="1 2" key="1">
    <citation type="submission" date="2018-01" db="EMBL/GenBank/DDBJ databases">
        <title>Denitrification phenotypes of diverse strains of Pseudomonas stutzeri.</title>
        <authorList>
            <person name="Milligan D.A."/>
            <person name="Bergaust L."/>
            <person name="Bakken L.R."/>
            <person name="Frostegard A."/>
        </authorList>
    </citation>
    <scope>NUCLEOTIDE SEQUENCE [LARGE SCALE GENOMIC DNA]</scope>
    <source>
        <strain evidence="1 2">24a75</strain>
    </source>
</reference>
<dbReference type="EMBL" id="POUT01000009">
    <property type="protein sequence ID" value="PNG07494.1"/>
    <property type="molecule type" value="Genomic_DNA"/>
</dbReference>
<dbReference type="AlphaFoldDB" id="A0A2N8SYD3"/>